<dbReference type="GO" id="GO:0035438">
    <property type="term" value="F:cyclic-di-GMP binding"/>
    <property type="evidence" value="ECO:0007669"/>
    <property type="project" value="InterPro"/>
</dbReference>
<dbReference type="Pfam" id="PF07238">
    <property type="entry name" value="PilZ"/>
    <property type="match status" value="1"/>
</dbReference>
<protein>
    <recommendedName>
        <fullName evidence="1">PilZ domain-containing protein</fullName>
    </recommendedName>
</protein>
<proteinExistence type="predicted"/>
<gene>
    <name evidence="2" type="ORF">A2557_03650</name>
</gene>
<evidence type="ECO:0000313" key="2">
    <source>
        <dbReference type="EMBL" id="OGH00779.1"/>
    </source>
</evidence>
<dbReference type="EMBL" id="MFNF01000042">
    <property type="protein sequence ID" value="OGH00779.1"/>
    <property type="molecule type" value="Genomic_DNA"/>
</dbReference>
<name>A0A1F6GRT7_9PROT</name>
<dbReference type="Gene3D" id="2.40.10.220">
    <property type="entry name" value="predicted glycosyltransferase like domains"/>
    <property type="match status" value="1"/>
</dbReference>
<dbReference type="InterPro" id="IPR009875">
    <property type="entry name" value="PilZ_domain"/>
</dbReference>
<reference evidence="2 3" key="1">
    <citation type="journal article" date="2016" name="Nat. Commun.">
        <title>Thousands of microbial genomes shed light on interconnected biogeochemical processes in an aquifer system.</title>
        <authorList>
            <person name="Anantharaman K."/>
            <person name="Brown C.T."/>
            <person name="Hug L.A."/>
            <person name="Sharon I."/>
            <person name="Castelle C.J."/>
            <person name="Probst A.J."/>
            <person name="Thomas B.C."/>
            <person name="Singh A."/>
            <person name="Wilkins M.J."/>
            <person name="Karaoz U."/>
            <person name="Brodie E.L."/>
            <person name="Williams K.H."/>
            <person name="Hubbard S.S."/>
            <person name="Banfield J.F."/>
        </authorList>
    </citation>
    <scope>NUCLEOTIDE SEQUENCE [LARGE SCALE GENOMIC DNA]</scope>
</reference>
<comment type="caution">
    <text evidence="2">The sequence shown here is derived from an EMBL/GenBank/DDBJ whole genome shotgun (WGS) entry which is preliminary data.</text>
</comment>
<dbReference type="AlphaFoldDB" id="A0A1F6GRT7"/>
<dbReference type="SUPFAM" id="SSF141371">
    <property type="entry name" value="PilZ domain-like"/>
    <property type="match status" value="1"/>
</dbReference>
<dbReference type="Proteomes" id="UP000177583">
    <property type="component" value="Unassembled WGS sequence"/>
</dbReference>
<organism evidence="2 3">
    <name type="scientific">Candidatus Lambdaproteobacteria bacterium RIFOXYD2_FULL_56_26</name>
    <dbReference type="NCBI Taxonomy" id="1817773"/>
    <lineage>
        <taxon>Bacteria</taxon>
        <taxon>Pseudomonadati</taxon>
        <taxon>Pseudomonadota</taxon>
        <taxon>Candidatus Lambdaproteobacteria</taxon>
    </lineage>
</organism>
<evidence type="ECO:0000313" key="3">
    <source>
        <dbReference type="Proteomes" id="UP000177583"/>
    </source>
</evidence>
<sequence length="163" mass="18167">MLSVKAIYEDGKILLTEPIELADNTEVILTFLDGDYPAHKAEAAPAAAGSGSQSEVKDDAYYERMRAHKRFQAKGNISIVQGRGEVEFPLNDYSAGGLSFFSDRLFNAMEIITAKIKYHAAGEILELDFEIRVMRVIDKGDKFLVGCQFLDNADEDLWHTIMA</sequence>
<feature type="domain" description="PilZ" evidence="1">
    <location>
        <begin position="66"/>
        <end position="156"/>
    </location>
</feature>
<evidence type="ECO:0000259" key="1">
    <source>
        <dbReference type="Pfam" id="PF07238"/>
    </source>
</evidence>
<accession>A0A1F6GRT7</accession>